<dbReference type="RefSeq" id="WP_248106628.1">
    <property type="nucleotide sequence ID" value="NZ_JAKHEX010000006.1"/>
</dbReference>
<gene>
    <name evidence="1" type="ORF">ACFFRE_12155</name>
</gene>
<organism evidence="1 2">
    <name type="scientific">Aciditerrimonas ferrireducens</name>
    <dbReference type="NCBI Taxonomy" id="667306"/>
    <lineage>
        <taxon>Bacteria</taxon>
        <taxon>Bacillati</taxon>
        <taxon>Actinomycetota</taxon>
        <taxon>Acidimicrobiia</taxon>
        <taxon>Acidimicrobiales</taxon>
        <taxon>Acidimicrobiaceae</taxon>
        <taxon>Aciditerrimonas</taxon>
    </lineage>
</organism>
<accession>A0ABV6C5D3</accession>
<sequence length="166" mass="18695">MVRSAPSWPSYWLPRRPPLPAGPAVVFDLDGVLSDARGRQHFLRGEHRDWRAFFDACGEDPVVAEGARLLELLDPSLVVVLLTARPLRVRPQTLGWLARHELRWDLLVMRPGTAWGPAAEFKAEAVGELRAAGLEPRLAVEDDPRNRAMFEQLGVPCVYFHSGYYD</sequence>
<proteinExistence type="predicted"/>
<comment type="caution">
    <text evidence="1">The sequence shown here is derived from an EMBL/GenBank/DDBJ whole genome shotgun (WGS) entry which is preliminary data.</text>
</comment>
<dbReference type="EMBL" id="JBHLYQ010000178">
    <property type="protein sequence ID" value="MFC0082883.1"/>
    <property type="molecule type" value="Genomic_DNA"/>
</dbReference>
<keyword evidence="2" id="KW-1185">Reference proteome</keyword>
<dbReference type="InterPro" id="IPR023214">
    <property type="entry name" value="HAD_sf"/>
</dbReference>
<name>A0ABV6C5D3_9ACTN</name>
<dbReference type="Gene3D" id="3.40.50.1000">
    <property type="entry name" value="HAD superfamily/HAD-like"/>
    <property type="match status" value="1"/>
</dbReference>
<reference evidence="1 2" key="1">
    <citation type="submission" date="2024-09" db="EMBL/GenBank/DDBJ databases">
        <authorList>
            <person name="Sun Q."/>
            <person name="Mori K."/>
        </authorList>
    </citation>
    <scope>NUCLEOTIDE SEQUENCE [LARGE SCALE GENOMIC DNA]</scope>
    <source>
        <strain evidence="1 2">JCM 15389</strain>
    </source>
</reference>
<dbReference type="Proteomes" id="UP001589788">
    <property type="component" value="Unassembled WGS sequence"/>
</dbReference>
<evidence type="ECO:0000313" key="1">
    <source>
        <dbReference type="EMBL" id="MFC0082883.1"/>
    </source>
</evidence>
<evidence type="ECO:0000313" key="2">
    <source>
        <dbReference type="Proteomes" id="UP001589788"/>
    </source>
</evidence>
<dbReference type="InterPro" id="IPR036412">
    <property type="entry name" value="HAD-like_sf"/>
</dbReference>
<protein>
    <submittedName>
        <fullName evidence="1">Uncharacterized protein</fullName>
    </submittedName>
</protein>
<dbReference type="SUPFAM" id="SSF56784">
    <property type="entry name" value="HAD-like"/>
    <property type="match status" value="1"/>
</dbReference>